<organism evidence="1">
    <name type="scientific">mine drainage metagenome</name>
    <dbReference type="NCBI Taxonomy" id="410659"/>
    <lineage>
        <taxon>unclassified sequences</taxon>
        <taxon>metagenomes</taxon>
        <taxon>ecological metagenomes</taxon>
    </lineage>
</organism>
<comment type="caution">
    <text evidence="1">The sequence shown here is derived from an EMBL/GenBank/DDBJ whole genome shotgun (WGS) entry which is preliminary data.</text>
</comment>
<reference evidence="1" key="1">
    <citation type="submission" date="2016-10" db="EMBL/GenBank/DDBJ databases">
        <title>Sequence of Gallionella enrichment culture.</title>
        <authorList>
            <person name="Poehlein A."/>
            <person name="Muehling M."/>
            <person name="Daniel R."/>
        </authorList>
    </citation>
    <scope>NUCLEOTIDE SEQUENCE</scope>
</reference>
<evidence type="ECO:0000313" key="1">
    <source>
        <dbReference type="EMBL" id="OIQ88744.1"/>
    </source>
</evidence>
<dbReference type="EMBL" id="MLJW01000359">
    <property type="protein sequence ID" value="OIQ88744.1"/>
    <property type="molecule type" value="Genomic_DNA"/>
</dbReference>
<accession>A0A1J5QYR0</accession>
<protein>
    <submittedName>
        <fullName evidence="1">Uncharacterized protein</fullName>
    </submittedName>
</protein>
<name>A0A1J5QYR0_9ZZZZ</name>
<sequence>MRPVVRINGNLRLVRSSVATNGVSTKCPFPRTNPSACMVGVPSGAESLHGHCRLPTLSSLANETPEKVGVVAAISSMIWLPSS</sequence>
<gene>
    <name evidence="1" type="ORF">GALL_293490</name>
</gene>
<proteinExistence type="predicted"/>
<dbReference type="AlphaFoldDB" id="A0A1J5QYR0"/>